<dbReference type="EMBL" id="JAPWDO010000007">
    <property type="protein sequence ID" value="KAJ5462317.1"/>
    <property type="molecule type" value="Genomic_DNA"/>
</dbReference>
<comment type="caution">
    <text evidence="1">The sequence shown here is derived from an EMBL/GenBank/DDBJ whole genome shotgun (WGS) entry which is preliminary data.</text>
</comment>
<dbReference type="AlphaFoldDB" id="A0A9W9WI33"/>
<dbReference type="Proteomes" id="UP001147760">
    <property type="component" value="Unassembled WGS sequence"/>
</dbReference>
<keyword evidence="2" id="KW-1185">Reference proteome</keyword>
<evidence type="ECO:0000313" key="1">
    <source>
        <dbReference type="EMBL" id="KAJ5462317.1"/>
    </source>
</evidence>
<dbReference type="OrthoDB" id="10374101at2759"/>
<accession>A0A9W9WI33</accession>
<sequence length="129" mass="14783">MNIREFNDRTSELGILHIPLSHLPVVRSASKLNEDQSAYKRFGHICETPQGSLTLADSTLRQTNEICGPSHLKDADLLQVIDKRIASINKALRGEHGNRLRRFETTERPTWRPTWLFSRDVPCRDHGLL</sequence>
<gene>
    <name evidence="1" type="ORF">N7530_010522</name>
</gene>
<protein>
    <submittedName>
        <fullName evidence="1">Uncharacterized protein</fullName>
    </submittedName>
</protein>
<reference evidence="1" key="2">
    <citation type="journal article" date="2023" name="IMA Fungus">
        <title>Comparative genomic study of the Penicillium genus elucidates a diverse pangenome and 15 lateral gene transfer events.</title>
        <authorList>
            <person name="Petersen C."/>
            <person name="Sorensen T."/>
            <person name="Nielsen M.R."/>
            <person name="Sondergaard T.E."/>
            <person name="Sorensen J.L."/>
            <person name="Fitzpatrick D.A."/>
            <person name="Frisvad J.C."/>
            <person name="Nielsen K.L."/>
        </authorList>
    </citation>
    <scope>NUCLEOTIDE SEQUENCE</scope>
    <source>
        <strain evidence="1">IBT 17660</strain>
    </source>
</reference>
<reference evidence="1" key="1">
    <citation type="submission" date="2022-12" db="EMBL/GenBank/DDBJ databases">
        <authorList>
            <person name="Petersen C."/>
        </authorList>
    </citation>
    <scope>NUCLEOTIDE SEQUENCE</scope>
    <source>
        <strain evidence="1">IBT 17660</strain>
    </source>
</reference>
<organism evidence="1 2">
    <name type="scientific">Penicillium desertorum</name>
    <dbReference type="NCBI Taxonomy" id="1303715"/>
    <lineage>
        <taxon>Eukaryota</taxon>
        <taxon>Fungi</taxon>
        <taxon>Dikarya</taxon>
        <taxon>Ascomycota</taxon>
        <taxon>Pezizomycotina</taxon>
        <taxon>Eurotiomycetes</taxon>
        <taxon>Eurotiomycetidae</taxon>
        <taxon>Eurotiales</taxon>
        <taxon>Aspergillaceae</taxon>
        <taxon>Penicillium</taxon>
    </lineage>
</organism>
<evidence type="ECO:0000313" key="2">
    <source>
        <dbReference type="Proteomes" id="UP001147760"/>
    </source>
</evidence>
<proteinExistence type="predicted"/>
<name>A0A9W9WI33_9EURO</name>